<name>A0A6I6AC33_9PLAN</name>
<evidence type="ECO:0000313" key="2">
    <source>
        <dbReference type="EMBL" id="QGQ23937.1"/>
    </source>
</evidence>
<dbReference type="PANTHER" id="PTHR30399:SF1">
    <property type="entry name" value="UTP PYROPHOSPHATASE"/>
    <property type="match status" value="1"/>
</dbReference>
<dbReference type="Gene3D" id="3.30.2010.10">
    <property type="entry name" value="Metalloproteases ('zincins'), catalytic domain"/>
    <property type="match status" value="1"/>
</dbReference>
<dbReference type="PANTHER" id="PTHR30399">
    <property type="entry name" value="UNCHARACTERIZED PROTEIN YGJP"/>
    <property type="match status" value="1"/>
</dbReference>
<dbReference type="KEGG" id="gim:F1728_15155"/>
<dbReference type="CDD" id="cd07344">
    <property type="entry name" value="M48_yhfN_like"/>
    <property type="match status" value="1"/>
</dbReference>
<organism evidence="2 3">
    <name type="scientific">Gimesia benthica</name>
    <dbReference type="NCBI Taxonomy" id="2608982"/>
    <lineage>
        <taxon>Bacteria</taxon>
        <taxon>Pseudomonadati</taxon>
        <taxon>Planctomycetota</taxon>
        <taxon>Planctomycetia</taxon>
        <taxon>Planctomycetales</taxon>
        <taxon>Planctomycetaceae</taxon>
        <taxon>Gimesia</taxon>
    </lineage>
</organism>
<sequence>MKKQYKDVSYSVSRSDRKTASIYIERDGEVSVLAPKKLSDAEVESLIENKLVWIYKNLAEWCDLNATRVEREFVNGEGFLYLGRSYRLKIVEDQLQPLMLKQGYLCLRSGLEDRQEDTHEVFKEFYREKSLQKIIERVEYFASQMGVTPKGIKVQELQHRWASCTTEGMLNFHWKCIMAPLTIIDYIVVHELAHLIHANHTEAFWNEVDKILPDYLERKQWLRVNGAGMSL</sequence>
<dbReference type="Pfam" id="PF01863">
    <property type="entry name" value="YgjP-like"/>
    <property type="match status" value="1"/>
</dbReference>
<reference evidence="2 3" key="1">
    <citation type="submission" date="2019-09" db="EMBL/GenBank/DDBJ databases">
        <title>Gimesia benthica sp. nov., a novel bacterium isolated from deep-sea water of the Northwest Indian Ocean.</title>
        <authorList>
            <person name="Dai X."/>
        </authorList>
    </citation>
    <scope>NUCLEOTIDE SEQUENCE [LARGE SCALE GENOMIC DNA]</scope>
    <source>
        <strain evidence="2 3">E7</strain>
    </source>
</reference>
<accession>A0A6I6AC33</accession>
<dbReference type="AlphaFoldDB" id="A0A6I6AC33"/>
<dbReference type="InterPro" id="IPR053136">
    <property type="entry name" value="UTP_pyrophosphatase-like"/>
</dbReference>
<feature type="domain" description="YgjP-like metallopeptidase" evidence="1">
    <location>
        <begin position="18"/>
        <end position="223"/>
    </location>
</feature>
<protein>
    <submittedName>
        <fullName evidence="2">M48 family metallopeptidase</fullName>
    </submittedName>
</protein>
<keyword evidence="3" id="KW-1185">Reference proteome</keyword>
<dbReference type="InterPro" id="IPR002725">
    <property type="entry name" value="YgjP-like_metallopeptidase"/>
</dbReference>
<evidence type="ECO:0000313" key="3">
    <source>
        <dbReference type="Proteomes" id="UP000427281"/>
    </source>
</evidence>
<evidence type="ECO:0000259" key="1">
    <source>
        <dbReference type="Pfam" id="PF01863"/>
    </source>
</evidence>
<dbReference type="RefSeq" id="WP_155364833.1">
    <property type="nucleotide sequence ID" value="NZ_CP043930.1"/>
</dbReference>
<dbReference type="Proteomes" id="UP000427281">
    <property type="component" value="Chromosome"/>
</dbReference>
<dbReference type="EMBL" id="CP043930">
    <property type="protein sequence ID" value="QGQ23937.1"/>
    <property type="molecule type" value="Genomic_DNA"/>
</dbReference>
<proteinExistence type="predicted"/>
<gene>
    <name evidence="2" type="ORF">F1728_15155</name>
</gene>